<dbReference type="Proteomes" id="UP000693942">
    <property type="component" value="Unassembled WGS sequence"/>
</dbReference>
<gene>
    <name evidence="2" type="ORF">Forpi1262_v004093</name>
</gene>
<proteinExistence type="predicted"/>
<accession>A0A8J5UGC3</accession>
<sequence length="88" mass="9721">MRTTTCQGTPGTVNHKALVNSLGDDTPLSVYILSCALAQAHPTPPLSKDWCHSCWCRSLKGHNETQYGHNDLGINNTNKKEIRGKKEM</sequence>
<protein>
    <submittedName>
        <fullName evidence="2">Uncharacterized protein</fullName>
    </submittedName>
</protein>
<feature type="compositionally biased region" description="Polar residues" evidence="1">
    <location>
        <begin position="67"/>
        <end position="77"/>
    </location>
</feature>
<feature type="region of interest" description="Disordered" evidence="1">
    <location>
        <begin position="67"/>
        <end position="88"/>
    </location>
</feature>
<dbReference type="EMBL" id="JAELUR010000003">
    <property type="protein sequence ID" value="KAG7435093.1"/>
    <property type="molecule type" value="Genomic_DNA"/>
</dbReference>
<feature type="compositionally biased region" description="Basic and acidic residues" evidence="1">
    <location>
        <begin position="78"/>
        <end position="88"/>
    </location>
</feature>
<organism evidence="2 3">
    <name type="scientific">Fusarium oxysporum f. sp. raphani</name>
    <dbReference type="NCBI Taxonomy" id="96318"/>
    <lineage>
        <taxon>Eukaryota</taxon>
        <taxon>Fungi</taxon>
        <taxon>Dikarya</taxon>
        <taxon>Ascomycota</taxon>
        <taxon>Pezizomycotina</taxon>
        <taxon>Sordariomycetes</taxon>
        <taxon>Hypocreomycetidae</taxon>
        <taxon>Hypocreales</taxon>
        <taxon>Nectriaceae</taxon>
        <taxon>Fusarium</taxon>
        <taxon>Fusarium oxysporum species complex</taxon>
    </lineage>
</organism>
<dbReference type="AlphaFoldDB" id="A0A8J5UGC3"/>
<evidence type="ECO:0000313" key="2">
    <source>
        <dbReference type="EMBL" id="KAG7435093.1"/>
    </source>
</evidence>
<name>A0A8J5UGC3_FUSOX</name>
<comment type="caution">
    <text evidence="2">The sequence shown here is derived from an EMBL/GenBank/DDBJ whole genome shotgun (WGS) entry which is preliminary data.</text>
</comment>
<evidence type="ECO:0000313" key="3">
    <source>
        <dbReference type="Proteomes" id="UP000693942"/>
    </source>
</evidence>
<reference evidence="2" key="1">
    <citation type="submission" date="2021-04" db="EMBL/GenBank/DDBJ databases">
        <title>First draft genome resource for Brassicaceae pathogens Fusarium oxysporum f. sp. raphani and Fusarium oxysporum f. sp. rapae.</title>
        <authorList>
            <person name="Asai S."/>
        </authorList>
    </citation>
    <scope>NUCLEOTIDE SEQUENCE</scope>
    <source>
        <strain evidence="2">Tf1262</strain>
    </source>
</reference>
<evidence type="ECO:0000256" key="1">
    <source>
        <dbReference type="SAM" id="MobiDB-lite"/>
    </source>
</evidence>